<dbReference type="Proteomes" id="UP000029878">
    <property type="component" value="Unassembled WGS sequence"/>
</dbReference>
<evidence type="ECO:0000256" key="1">
    <source>
        <dbReference type="SAM" id="MobiDB-lite"/>
    </source>
</evidence>
<dbReference type="AlphaFoldDB" id="A0A4U8S258"/>
<accession>A0A4U8S258</accession>
<protein>
    <submittedName>
        <fullName evidence="2">Uncharacterized protein</fullName>
    </submittedName>
</protein>
<name>A0A4U8S258_9HELI</name>
<sequence length="65" mass="7404">MKQNNQNTNTPIMLDSKNPGNQNSLLQYETHIRLMCRYAVLALAGNVIINVLDRSNNENYKSLNP</sequence>
<dbReference type="RefSeq" id="WP_034347835.1">
    <property type="nucleotide sequence ID" value="NZ_FZNG01000053.1"/>
</dbReference>
<feature type="compositionally biased region" description="Polar residues" evidence="1">
    <location>
        <begin position="1"/>
        <end position="11"/>
    </location>
</feature>
<reference evidence="2 3" key="1">
    <citation type="journal article" date="2014" name="Genome Announc.">
        <title>Draft genome sequences of eight enterohepatic helicobacter species isolated from both laboratory and wild rodents.</title>
        <authorList>
            <person name="Sheh A."/>
            <person name="Shen Z."/>
            <person name="Fox J.G."/>
        </authorList>
    </citation>
    <scope>NUCLEOTIDE SEQUENCE [LARGE SCALE GENOMIC DNA]</scope>
    <source>
        <strain evidence="2 3">ATCC 700114</strain>
    </source>
</reference>
<dbReference type="EMBL" id="JRPL02000052">
    <property type="protein sequence ID" value="TLD79721.1"/>
    <property type="molecule type" value="Genomic_DNA"/>
</dbReference>
<evidence type="ECO:0000313" key="3">
    <source>
        <dbReference type="Proteomes" id="UP000029878"/>
    </source>
</evidence>
<comment type="caution">
    <text evidence="2">The sequence shown here is derived from an EMBL/GenBank/DDBJ whole genome shotgun (WGS) entry which is preliminary data.</text>
</comment>
<organism evidence="2 3">
    <name type="scientific">Helicobacter trogontum</name>
    <dbReference type="NCBI Taxonomy" id="50960"/>
    <lineage>
        <taxon>Bacteria</taxon>
        <taxon>Pseudomonadati</taxon>
        <taxon>Campylobacterota</taxon>
        <taxon>Epsilonproteobacteria</taxon>
        <taxon>Campylobacterales</taxon>
        <taxon>Helicobacteraceae</taxon>
        <taxon>Helicobacter</taxon>
    </lineage>
</organism>
<evidence type="ECO:0000313" key="2">
    <source>
        <dbReference type="EMBL" id="TLD79721.1"/>
    </source>
</evidence>
<proteinExistence type="predicted"/>
<gene>
    <name evidence="2" type="ORF">LS81_010360</name>
</gene>
<feature type="region of interest" description="Disordered" evidence="1">
    <location>
        <begin position="1"/>
        <end position="21"/>
    </location>
</feature>